<dbReference type="KEGG" id="fai:FAD_1446"/>
<sequence>MLEHVDTGTHLYFLHMLQDNGMGIQFKWKEIKDISVAIFGDSIFDDIVKNEIVDTCSDNEILEVTNLNNIDSNLPRSQRESLYSAIIKFLSTDENVPGIMEIIYASRKIGRAIIDSINMNIIINKLEDRYINLRIAMAMASSMDFYYSVPFRSFCKTRLDKVQFSFDNYEKYLGDMWFIKIVLAMKDNTGEGLAYVKFPENSRLNYIETINGMAAGGLLASLFLHSAEFLSDTRVISAINRYEYNEIKKQRAGKFYGWVAIGNDVAIGLEFLSGSILFLSQADYFYGVYLFIAASIQLLVKPGIEIFRRARVSTMKKNK</sequence>
<dbReference type="GeneID" id="31676939"/>
<dbReference type="OrthoDB" id="57486at2157"/>
<evidence type="ECO:0000313" key="3">
    <source>
        <dbReference type="EMBL" id="ARD85304.1"/>
    </source>
</evidence>
<keyword evidence="1" id="KW-0812">Transmembrane</keyword>
<evidence type="ECO:0000259" key="2">
    <source>
        <dbReference type="Pfam" id="PF14145"/>
    </source>
</evidence>
<evidence type="ECO:0000313" key="4">
    <source>
        <dbReference type="Proteomes" id="UP000192050"/>
    </source>
</evidence>
<feature type="transmembrane region" description="Helical" evidence="1">
    <location>
        <begin position="284"/>
        <end position="307"/>
    </location>
</feature>
<keyword evidence="4" id="KW-1185">Reference proteome</keyword>
<keyword evidence="1" id="KW-0472">Membrane</keyword>
<feature type="domain" description="YrhK" evidence="2">
    <location>
        <begin position="256"/>
        <end position="309"/>
    </location>
</feature>
<evidence type="ECO:0000256" key="1">
    <source>
        <dbReference type="SAM" id="Phobius"/>
    </source>
</evidence>
<proteinExistence type="predicted"/>
<dbReference type="EMBL" id="CP015363">
    <property type="protein sequence ID" value="ARD85304.1"/>
    <property type="molecule type" value="Genomic_DNA"/>
</dbReference>
<dbReference type="RefSeq" id="WP_081142909.1">
    <property type="nucleotide sequence ID" value="NZ_CP015363.1"/>
</dbReference>
<keyword evidence="1" id="KW-1133">Transmembrane helix</keyword>
<organism evidence="3 4">
    <name type="scientific">Ferroplasma acidiphilum</name>
    <dbReference type="NCBI Taxonomy" id="74969"/>
    <lineage>
        <taxon>Archaea</taxon>
        <taxon>Methanobacteriati</taxon>
        <taxon>Thermoplasmatota</taxon>
        <taxon>Thermoplasmata</taxon>
        <taxon>Thermoplasmatales</taxon>
        <taxon>Ferroplasmaceae</taxon>
        <taxon>Ferroplasma</taxon>
    </lineage>
</organism>
<dbReference type="AlphaFoldDB" id="A0A1V0N5C2"/>
<reference evidence="3 4" key="1">
    <citation type="submission" date="2011-10" db="EMBL/GenBank/DDBJ databases">
        <title>Metabolic and evolutionary patterns in the extreme acidophile Ferroplasma acidiphilum.</title>
        <authorList>
            <person name="Golyshina O.V."/>
            <person name="Kozyavkin S.A."/>
            <person name="Tatusov R.L."/>
            <person name="Slesarev A.I."/>
            <person name="Golyshin P.N."/>
        </authorList>
    </citation>
    <scope>NUCLEOTIDE SEQUENCE [LARGE SCALE GENOMIC DNA]</scope>
    <source>
        <strain evidence="4">Y</strain>
    </source>
</reference>
<protein>
    <recommendedName>
        <fullName evidence="2">YrhK domain-containing protein</fullName>
    </recommendedName>
</protein>
<feature type="transmembrane region" description="Helical" evidence="1">
    <location>
        <begin position="255"/>
        <end position="278"/>
    </location>
</feature>
<name>A0A1V0N5C2_9ARCH</name>
<dbReference type="Proteomes" id="UP000192050">
    <property type="component" value="Chromosome"/>
</dbReference>
<gene>
    <name evidence="3" type="ORF">FAD_1446</name>
</gene>
<dbReference type="InterPro" id="IPR025424">
    <property type="entry name" value="YrhK_domain"/>
</dbReference>
<accession>A0A1V0N5C2</accession>
<dbReference type="Pfam" id="PF14145">
    <property type="entry name" value="YrhK"/>
    <property type="match status" value="1"/>
</dbReference>
<dbReference type="STRING" id="74969.FAD_1446"/>